<keyword evidence="2" id="KW-1185">Reference proteome</keyword>
<evidence type="ECO:0000313" key="2">
    <source>
        <dbReference type="Proteomes" id="UP000232587"/>
    </source>
</evidence>
<name>A0A2N0HKB1_9SPHN</name>
<accession>A0A2N0HKB1</accession>
<dbReference type="Proteomes" id="UP000232587">
    <property type="component" value="Unassembled WGS sequence"/>
</dbReference>
<organism evidence="1 2">
    <name type="scientific">Novosphingobium kunmingense</name>
    <dbReference type="NCBI Taxonomy" id="1211806"/>
    <lineage>
        <taxon>Bacteria</taxon>
        <taxon>Pseudomonadati</taxon>
        <taxon>Pseudomonadota</taxon>
        <taxon>Alphaproteobacteria</taxon>
        <taxon>Sphingomonadales</taxon>
        <taxon>Sphingomonadaceae</taxon>
        <taxon>Novosphingobium</taxon>
    </lineage>
</organism>
<dbReference type="OrthoDB" id="7473598at2"/>
<gene>
    <name evidence="1" type="ORF">B0I00_1618</name>
</gene>
<evidence type="ECO:0000313" key="1">
    <source>
        <dbReference type="EMBL" id="PKB19386.1"/>
    </source>
</evidence>
<dbReference type="EMBL" id="PHUF01000003">
    <property type="protein sequence ID" value="PKB19386.1"/>
    <property type="molecule type" value="Genomic_DNA"/>
</dbReference>
<reference evidence="1 2" key="1">
    <citation type="submission" date="2017-11" db="EMBL/GenBank/DDBJ databases">
        <title>Genomic Encyclopedia of Type Strains, Phase III (KMG-III): the genomes of soil and plant-associated and newly described type strains.</title>
        <authorList>
            <person name="Whitman W."/>
        </authorList>
    </citation>
    <scope>NUCLEOTIDE SEQUENCE [LARGE SCALE GENOMIC DNA]</scope>
    <source>
        <strain evidence="1 2">CGMCC 1.12274</strain>
    </source>
</reference>
<protein>
    <submittedName>
        <fullName evidence="1">Uncharacterized protein DUF2384</fullName>
    </submittedName>
</protein>
<proteinExistence type="predicted"/>
<comment type="caution">
    <text evidence="1">The sequence shown here is derived from an EMBL/GenBank/DDBJ whole genome shotgun (WGS) entry which is preliminary data.</text>
</comment>
<sequence>MPPDEAARQGNIATLAFQILGKDAAIVFLNTEHSGLGGRPIALATQSKAGEAIVRVELARLAPAQSDHTTLNGRPDGG</sequence>
<dbReference type="AlphaFoldDB" id="A0A2N0HKB1"/>
<dbReference type="RefSeq" id="WP_157812502.1">
    <property type="nucleotide sequence ID" value="NZ_PHUF01000003.1"/>
</dbReference>